<protein>
    <submittedName>
        <fullName evidence="1">Glycosyl transferase</fullName>
    </submittedName>
</protein>
<reference evidence="1 2" key="1">
    <citation type="submission" date="2017-11" db="EMBL/GenBank/DDBJ databases">
        <title>Draft genome sequence of Rhizobiales bacterium SY3-13.</title>
        <authorList>
            <person name="Sun C."/>
        </authorList>
    </citation>
    <scope>NUCLEOTIDE SEQUENCE [LARGE SCALE GENOMIC DNA]</scope>
    <source>
        <strain evidence="1 2">SY3-13</strain>
    </source>
</reference>
<sequence>MSSDPDAPPVNICTLKWGDRYGPDFVNRLYGAVRRNLDRPFRFLCFTDDGAGLRPEVEAHPLPPIELPESHQRTTWLKLGLFMDGLADMQGDCMFLDLDLLIVDNIDCFFDYMPGKRCIIHNWVLGHHVFKRRPDVGNSSVFRWRAGTTQFIVDKFYAEAEWAMANFRPPQTYLTYGLGEKHWWPETWVRSFKRHAIPPFPLNLVQAPKMPAETKILVFHGRPDPDEALTGYDARRLHRRTRPAPWIADYWDDPEERPGR</sequence>
<evidence type="ECO:0000313" key="1">
    <source>
        <dbReference type="EMBL" id="PJK31239.1"/>
    </source>
</evidence>
<dbReference type="InterPro" id="IPR029044">
    <property type="entry name" value="Nucleotide-diphossugar_trans"/>
</dbReference>
<dbReference type="OrthoDB" id="564871at2"/>
<gene>
    <name evidence="1" type="ORF">CVT23_03145</name>
</gene>
<comment type="caution">
    <text evidence="1">The sequence shown here is derived from an EMBL/GenBank/DDBJ whole genome shotgun (WGS) entry which is preliminary data.</text>
</comment>
<keyword evidence="1" id="KW-0808">Transferase</keyword>
<dbReference type="SUPFAM" id="SSF53448">
    <property type="entry name" value="Nucleotide-diphospho-sugar transferases"/>
    <property type="match status" value="1"/>
</dbReference>
<organism evidence="1 2">
    <name type="scientific">Minwuia thermotolerans</name>
    <dbReference type="NCBI Taxonomy" id="2056226"/>
    <lineage>
        <taxon>Bacteria</taxon>
        <taxon>Pseudomonadati</taxon>
        <taxon>Pseudomonadota</taxon>
        <taxon>Alphaproteobacteria</taxon>
        <taxon>Minwuiales</taxon>
        <taxon>Minwuiaceae</taxon>
        <taxon>Minwuia</taxon>
    </lineage>
</organism>
<dbReference type="EMBL" id="PHIG01000007">
    <property type="protein sequence ID" value="PJK31239.1"/>
    <property type="molecule type" value="Genomic_DNA"/>
</dbReference>
<dbReference type="AlphaFoldDB" id="A0A2M9G693"/>
<evidence type="ECO:0000313" key="2">
    <source>
        <dbReference type="Proteomes" id="UP000229498"/>
    </source>
</evidence>
<dbReference type="RefSeq" id="WP_109796144.1">
    <property type="nucleotide sequence ID" value="NZ_PHIG01000007.1"/>
</dbReference>
<name>A0A2M9G693_9PROT</name>
<dbReference type="Proteomes" id="UP000229498">
    <property type="component" value="Unassembled WGS sequence"/>
</dbReference>
<proteinExistence type="predicted"/>
<dbReference type="GO" id="GO:0016740">
    <property type="term" value="F:transferase activity"/>
    <property type="evidence" value="ECO:0007669"/>
    <property type="project" value="UniProtKB-KW"/>
</dbReference>
<accession>A0A2M9G693</accession>
<keyword evidence="2" id="KW-1185">Reference proteome</keyword>